<evidence type="ECO:0000256" key="1">
    <source>
        <dbReference type="SAM" id="Coils"/>
    </source>
</evidence>
<dbReference type="Proteomes" id="UP001595596">
    <property type="component" value="Unassembled WGS sequence"/>
</dbReference>
<accession>A0ABV7RWN7</accession>
<organism evidence="2 3">
    <name type="scientific">Paracoccus simplex</name>
    <dbReference type="NCBI Taxonomy" id="2086346"/>
    <lineage>
        <taxon>Bacteria</taxon>
        <taxon>Pseudomonadati</taxon>
        <taxon>Pseudomonadota</taxon>
        <taxon>Alphaproteobacteria</taxon>
        <taxon>Rhodobacterales</taxon>
        <taxon>Paracoccaceae</taxon>
        <taxon>Paracoccus</taxon>
    </lineage>
</organism>
<name>A0ABV7RWN7_9RHOB</name>
<proteinExistence type="predicted"/>
<keyword evidence="3" id="KW-1185">Reference proteome</keyword>
<comment type="caution">
    <text evidence="2">The sequence shown here is derived from an EMBL/GenBank/DDBJ whole genome shotgun (WGS) entry which is preliminary data.</text>
</comment>
<dbReference type="RefSeq" id="WP_379027821.1">
    <property type="nucleotide sequence ID" value="NZ_JBHRXE010000008.1"/>
</dbReference>
<reference evidence="3" key="1">
    <citation type="journal article" date="2019" name="Int. J. Syst. Evol. Microbiol.">
        <title>The Global Catalogue of Microorganisms (GCM) 10K type strain sequencing project: providing services to taxonomists for standard genome sequencing and annotation.</title>
        <authorList>
            <consortium name="The Broad Institute Genomics Platform"/>
            <consortium name="The Broad Institute Genome Sequencing Center for Infectious Disease"/>
            <person name="Wu L."/>
            <person name="Ma J."/>
        </authorList>
    </citation>
    <scope>NUCLEOTIDE SEQUENCE [LARGE SCALE GENOMIC DNA]</scope>
    <source>
        <strain evidence="3">VKM B-3226</strain>
    </source>
</reference>
<gene>
    <name evidence="2" type="ORF">ACFOMP_02945</name>
</gene>
<dbReference type="EMBL" id="JBHRXE010000008">
    <property type="protein sequence ID" value="MFC3568406.1"/>
    <property type="molecule type" value="Genomic_DNA"/>
</dbReference>
<evidence type="ECO:0000313" key="2">
    <source>
        <dbReference type="EMBL" id="MFC3568406.1"/>
    </source>
</evidence>
<feature type="coiled-coil region" evidence="1">
    <location>
        <begin position="94"/>
        <end position="137"/>
    </location>
</feature>
<evidence type="ECO:0000313" key="3">
    <source>
        <dbReference type="Proteomes" id="UP001595596"/>
    </source>
</evidence>
<keyword evidence="1" id="KW-0175">Coiled coil</keyword>
<sequence>MSHDSLRGTMRHLFTVSLLILSTPALGNPAEWCLKAYADGRIKSAERHAKSLLRTYTAVNKQDIKNGIQCLKKFDGKDYIYYADLSRFLTREEYANLKTTLDREKMESERKEADRKLREAEKAKEDAARARQIEEIQRMAAEQKAERAMSAYQALADACNQKYREDRFQAITTKLCFDHFTSQGLPE</sequence>
<protein>
    <submittedName>
        <fullName evidence="2">Uncharacterized protein</fullName>
    </submittedName>
</protein>